<proteinExistence type="predicted"/>
<dbReference type="EMBL" id="SRMO01000094">
    <property type="protein sequence ID" value="TGG90202.1"/>
    <property type="molecule type" value="Genomic_DNA"/>
</dbReference>
<evidence type="ECO:0000313" key="2">
    <source>
        <dbReference type="Proteomes" id="UP000317990"/>
    </source>
</evidence>
<accession>A0A524RKJ5</accession>
<sequence>MRDCWHLLACPREGDRRERHLARGEREPEIAYRWRLEAALASDFFGDALRSFAGMLASSHWRELPTSLQAVISDVDGCGTDLGVFPEAAGHLVCQPWRSFR</sequence>
<name>A0A524RKJ5_9CHRO</name>
<comment type="caution">
    <text evidence="1">The sequence shown here is derived from an EMBL/GenBank/DDBJ whole genome shotgun (WGS) entry which is preliminary data.</text>
</comment>
<protein>
    <submittedName>
        <fullName evidence="1">Uncharacterized protein</fullName>
    </submittedName>
</protein>
<organism evidence="1 2">
    <name type="scientific">Aphanocapsa feldmannii 277cV</name>
    <dbReference type="NCBI Taxonomy" id="2507553"/>
    <lineage>
        <taxon>Bacteria</taxon>
        <taxon>Bacillati</taxon>
        <taxon>Cyanobacteriota</taxon>
        <taxon>Cyanophyceae</taxon>
        <taxon>Oscillatoriophycideae</taxon>
        <taxon>Chroococcales</taxon>
        <taxon>Microcystaceae</taxon>
        <taxon>Aphanocapsa</taxon>
    </lineage>
</organism>
<reference evidence="1 2" key="1">
    <citation type="journal article" date="2019" name="mSystems">
        <title>Life at home and on the roam: Genomic adaptions reflect the dual lifestyle of an intracellular, facultative symbiont.</title>
        <authorList>
            <person name="Burgsdorf I."/>
        </authorList>
    </citation>
    <scope>NUCLEOTIDE SEQUENCE [LARGE SCALE GENOMIC DNA]</scope>
    <source>
        <strain evidence="1">277cV</strain>
    </source>
</reference>
<dbReference type="Proteomes" id="UP000317990">
    <property type="component" value="Unassembled WGS sequence"/>
</dbReference>
<evidence type="ECO:0000313" key="1">
    <source>
        <dbReference type="EMBL" id="TGG90202.1"/>
    </source>
</evidence>
<dbReference type="AlphaFoldDB" id="A0A524RKJ5"/>
<gene>
    <name evidence="1" type="ORF">ERJ67_11175</name>
</gene>